<evidence type="ECO:0000256" key="3">
    <source>
        <dbReference type="ARBA" id="ARBA00022448"/>
    </source>
</evidence>
<dbReference type="SUPFAM" id="SSF74653">
    <property type="entry name" value="TolA/TonB C-terminal domain"/>
    <property type="match status" value="1"/>
</dbReference>
<evidence type="ECO:0000256" key="7">
    <source>
        <dbReference type="ARBA" id="ARBA00022927"/>
    </source>
</evidence>
<reference evidence="12" key="1">
    <citation type="submission" date="2020-07" db="EMBL/GenBank/DDBJ databases">
        <title>Huge and variable diversity of episymbiotic CPR bacteria and DPANN archaea in groundwater ecosystems.</title>
        <authorList>
            <person name="He C.Y."/>
            <person name="Keren R."/>
            <person name="Whittaker M."/>
            <person name="Farag I.F."/>
            <person name="Doudna J."/>
            <person name="Cate J.H.D."/>
            <person name="Banfield J.F."/>
        </authorList>
    </citation>
    <scope>NUCLEOTIDE SEQUENCE</scope>
    <source>
        <strain evidence="12">NC_groundwater_1813_Pr3_B-0.1um_71_17</strain>
    </source>
</reference>
<keyword evidence="7" id="KW-0653">Protein transport</keyword>
<evidence type="ECO:0000256" key="9">
    <source>
        <dbReference type="ARBA" id="ARBA00023136"/>
    </source>
</evidence>
<feature type="signal peptide" evidence="10">
    <location>
        <begin position="1"/>
        <end position="21"/>
    </location>
</feature>
<dbReference type="GO" id="GO:0015891">
    <property type="term" value="P:siderophore transport"/>
    <property type="evidence" value="ECO:0007669"/>
    <property type="project" value="InterPro"/>
</dbReference>
<keyword evidence="4" id="KW-1003">Cell membrane</keyword>
<keyword evidence="3" id="KW-0813">Transport</keyword>
<evidence type="ECO:0000256" key="10">
    <source>
        <dbReference type="SAM" id="SignalP"/>
    </source>
</evidence>
<gene>
    <name evidence="12" type="ORF">HZA61_12810</name>
</gene>
<dbReference type="Gene3D" id="3.30.1150.10">
    <property type="match status" value="1"/>
</dbReference>
<comment type="caution">
    <text evidence="12">The sequence shown here is derived from an EMBL/GenBank/DDBJ whole genome shotgun (WGS) entry which is preliminary data.</text>
</comment>
<evidence type="ECO:0000259" key="11">
    <source>
        <dbReference type="PROSITE" id="PS52015"/>
    </source>
</evidence>
<keyword evidence="5" id="KW-0997">Cell inner membrane</keyword>
<comment type="subcellular location">
    <subcellularLocation>
        <location evidence="1">Cell inner membrane</location>
        <topology evidence="1">Single-pass membrane protein</topology>
        <orientation evidence="1">Periplasmic side</orientation>
    </subcellularLocation>
</comment>
<dbReference type="Proteomes" id="UP000696931">
    <property type="component" value="Unassembled WGS sequence"/>
</dbReference>
<comment type="similarity">
    <text evidence="2">Belongs to the TonB family.</text>
</comment>
<keyword evidence="9" id="KW-0472">Membrane</keyword>
<feature type="chain" id="PRO_5036886342" evidence="10">
    <location>
        <begin position="22"/>
        <end position="240"/>
    </location>
</feature>
<evidence type="ECO:0000256" key="5">
    <source>
        <dbReference type="ARBA" id="ARBA00022519"/>
    </source>
</evidence>
<dbReference type="InterPro" id="IPR037682">
    <property type="entry name" value="TonB_C"/>
</dbReference>
<evidence type="ECO:0000256" key="4">
    <source>
        <dbReference type="ARBA" id="ARBA00022475"/>
    </source>
</evidence>
<evidence type="ECO:0000256" key="8">
    <source>
        <dbReference type="ARBA" id="ARBA00022989"/>
    </source>
</evidence>
<dbReference type="Pfam" id="PF03544">
    <property type="entry name" value="TonB_C"/>
    <property type="match status" value="1"/>
</dbReference>
<sequence>MSKFTWSLVLLVSLLATVAFAEEKPVPPLPQFGKWSIVERPGEKIHLQRLDGGWLSIHRGNTTLGRAGREKDAYLGVVREQADGAGRVWFVRITAIANNTLRAEIRDGWDAANARVETWVPESGDTALFAGLLTPASASDGERDPAFGEYVYVEELPEALYKVAPSYPEDARRANVDGTVMVQVLIGKDGHVKDMRVTKSIPMLDDAAMRAVRQWTFVPATSKGKPVAVWVAVPVKFSLH</sequence>
<dbReference type="AlphaFoldDB" id="A0A933SDY7"/>
<proteinExistence type="inferred from homology"/>
<dbReference type="PRINTS" id="PR01374">
    <property type="entry name" value="TONBPROTEIN"/>
</dbReference>
<dbReference type="GO" id="GO:0015031">
    <property type="term" value="P:protein transport"/>
    <property type="evidence" value="ECO:0007669"/>
    <property type="project" value="UniProtKB-KW"/>
</dbReference>
<evidence type="ECO:0000313" key="13">
    <source>
        <dbReference type="Proteomes" id="UP000696931"/>
    </source>
</evidence>
<evidence type="ECO:0000256" key="2">
    <source>
        <dbReference type="ARBA" id="ARBA00006555"/>
    </source>
</evidence>
<feature type="domain" description="TonB C-terminal" evidence="11">
    <location>
        <begin position="152"/>
        <end position="240"/>
    </location>
</feature>
<dbReference type="PROSITE" id="PS52015">
    <property type="entry name" value="TONB_CTD"/>
    <property type="match status" value="1"/>
</dbReference>
<dbReference type="GO" id="GO:0031992">
    <property type="term" value="F:energy transducer activity"/>
    <property type="evidence" value="ECO:0007669"/>
    <property type="project" value="InterPro"/>
</dbReference>
<keyword evidence="8" id="KW-1133">Transmembrane helix</keyword>
<keyword evidence="10" id="KW-0732">Signal</keyword>
<evidence type="ECO:0000256" key="6">
    <source>
        <dbReference type="ARBA" id="ARBA00022692"/>
    </source>
</evidence>
<keyword evidence="6" id="KW-0812">Transmembrane</keyword>
<accession>A0A933SDY7</accession>
<evidence type="ECO:0000256" key="1">
    <source>
        <dbReference type="ARBA" id="ARBA00004383"/>
    </source>
</evidence>
<dbReference type="InterPro" id="IPR006260">
    <property type="entry name" value="TonB/TolA_C"/>
</dbReference>
<dbReference type="InterPro" id="IPR003538">
    <property type="entry name" value="TonB"/>
</dbReference>
<dbReference type="InterPro" id="IPR051045">
    <property type="entry name" value="TonB-dependent_transducer"/>
</dbReference>
<evidence type="ECO:0000313" key="12">
    <source>
        <dbReference type="EMBL" id="MBI5170362.1"/>
    </source>
</evidence>
<protein>
    <submittedName>
        <fullName evidence="12">Energy transducer TonB</fullName>
    </submittedName>
</protein>
<dbReference type="GO" id="GO:0005886">
    <property type="term" value="C:plasma membrane"/>
    <property type="evidence" value="ECO:0007669"/>
    <property type="project" value="UniProtKB-SubCell"/>
</dbReference>
<dbReference type="GO" id="GO:0030288">
    <property type="term" value="C:outer membrane-bounded periplasmic space"/>
    <property type="evidence" value="ECO:0007669"/>
    <property type="project" value="InterPro"/>
</dbReference>
<dbReference type="NCBIfam" id="TIGR01352">
    <property type="entry name" value="tonB_Cterm"/>
    <property type="match status" value="1"/>
</dbReference>
<organism evidence="12 13">
    <name type="scientific">Eiseniibacteriota bacterium</name>
    <dbReference type="NCBI Taxonomy" id="2212470"/>
    <lineage>
        <taxon>Bacteria</taxon>
        <taxon>Candidatus Eiseniibacteriota</taxon>
    </lineage>
</organism>
<dbReference type="GO" id="GO:0055085">
    <property type="term" value="P:transmembrane transport"/>
    <property type="evidence" value="ECO:0007669"/>
    <property type="project" value="InterPro"/>
</dbReference>
<dbReference type="PANTHER" id="PTHR33446">
    <property type="entry name" value="PROTEIN TONB-RELATED"/>
    <property type="match status" value="1"/>
</dbReference>
<dbReference type="EMBL" id="JACRIW010000090">
    <property type="protein sequence ID" value="MBI5170362.1"/>
    <property type="molecule type" value="Genomic_DNA"/>
</dbReference>
<name>A0A933SDY7_UNCEI</name>